<comment type="caution">
    <text evidence="3">The sequence shown here is derived from an EMBL/GenBank/DDBJ whole genome shotgun (WGS) entry which is preliminary data.</text>
</comment>
<dbReference type="InterPro" id="IPR012341">
    <property type="entry name" value="6hp_glycosidase-like_sf"/>
</dbReference>
<dbReference type="RefSeq" id="WP_121157692.1">
    <property type="nucleotide sequence ID" value="NZ_RBKT01000001.1"/>
</dbReference>
<evidence type="ECO:0000256" key="2">
    <source>
        <dbReference type="ARBA" id="ARBA00038358"/>
    </source>
</evidence>
<dbReference type="OrthoDB" id="428577at2"/>
<keyword evidence="4" id="KW-1185">Reference proteome</keyword>
<evidence type="ECO:0000313" key="3">
    <source>
        <dbReference type="EMBL" id="RKR89207.1"/>
    </source>
</evidence>
<protein>
    <recommendedName>
        <fullName evidence="5">Glycosyl hydrolase family 88</fullName>
    </recommendedName>
</protein>
<reference evidence="3 4" key="1">
    <citation type="submission" date="2018-10" db="EMBL/GenBank/DDBJ databases">
        <title>Sequencing the genomes of 1000 actinobacteria strains.</title>
        <authorList>
            <person name="Klenk H.-P."/>
        </authorList>
    </citation>
    <scope>NUCLEOTIDE SEQUENCE [LARGE SCALE GENOMIC DNA]</scope>
    <source>
        <strain evidence="3 4">DSM 45175</strain>
    </source>
</reference>
<dbReference type="Proteomes" id="UP000277671">
    <property type="component" value="Unassembled WGS sequence"/>
</dbReference>
<evidence type="ECO:0008006" key="5">
    <source>
        <dbReference type="Google" id="ProtNLM"/>
    </source>
</evidence>
<dbReference type="PANTHER" id="PTHR36845:SF1">
    <property type="entry name" value="HYDROLASE, PUTATIVE (AFU_ORTHOLOGUE AFUA_7G05090)-RELATED"/>
    <property type="match status" value="1"/>
</dbReference>
<sequence length="477" mass="53165">MMRSDDELTPARLIPKIDRLWALSAEKIDSIEQTSPPGSPSPVFTVDGRYTARGWTEWTQGFQYGSALLQYDATGEHRFLDVGRDQTVSVMASHVSHIGVHDHGFNNVSTYGNLWRLMNEGRIPEDRGERHFYELALKLTGAVQAARWRETADGTGYIYSFNGPQSLFVDTIRSCRALSLSHLLGHVLMGERDERISLLGRVVEHATNTARWNVFYGEGRDGYDIPGRTAHESIFNVNDGSYRCPSTQQGYSPFSTWTRGLAWAMLGFPEQLEFLATLPDEAFEPYGGRVGVEAPLLRAAIATCDFYLTHTPVDGVPYWDTGAPGLSRLGDYLEHPADPYNAHEPVDSSAAAIGAQGLLRLGRYLTSIDRTAEGRRYWQAGLTVCDTLFDEPYLSTDSRHQGLILHSVYHRPNGWDHVPAGQRVPNGESSMWGDYHARELALYVQRVARDEPYYTFFGPNAVAVPTISTPAAAMVAR</sequence>
<accession>A0A495JJU9</accession>
<organism evidence="3 4">
    <name type="scientific">Micromonospora pisi</name>
    <dbReference type="NCBI Taxonomy" id="589240"/>
    <lineage>
        <taxon>Bacteria</taxon>
        <taxon>Bacillati</taxon>
        <taxon>Actinomycetota</taxon>
        <taxon>Actinomycetes</taxon>
        <taxon>Micromonosporales</taxon>
        <taxon>Micromonosporaceae</taxon>
        <taxon>Micromonospora</taxon>
    </lineage>
</organism>
<keyword evidence="1" id="KW-0378">Hydrolase</keyword>
<dbReference type="Gene3D" id="1.50.10.10">
    <property type="match status" value="1"/>
</dbReference>
<dbReference type="InterPro" id="IPR008928">
    <property type="entry name" value="6-hairpin_glycosidase_sf"/>
</dbReference>
<dbReference type="InterPro" id="IPR052369">
    <property type="entry name" value="UG_Glycosaminoglycan_Hydrolase"/>
</dbReference>
<dbReference type="AlphaFoldDB" id="A0A495JJU9"/>
<proteinExistence type="inferred from homology"/>
<dbReference type="GO" id="GO:0052757">
    <property type="term" value="F:chondroitin hydrolase activity"/>
    <property type="evidence" value="ECO:0007669"/>
    <property type="project" value="TreeGrafter"/>
</dbReference>
<name>A0A495JJU9_9ACTN</name>
<dbReference type="EMBL" id="RBKT01000001">
    <property type="protein sequence ID" value="RKR89207.1"/>
    <property type="molecule type" value="Genomic_DNA"/>
</dbReference>
<gene>
    <name evidence="3" type="ORF">BDK92_3547</name>
</gene>
<dbReference type="GO" id="GO:0000272">
    <property type="term" value="P:polysaccharide catabolic process"/>
    <property type="evidence" value="ECO:0007669"/>
    <property type="project" value="TreeGrafter"/>
</dbReference>
<dbReference type="SUPFAM" id="SSF48208">
    <property type="entry name" value="Six-hairpin glycosidases"/>
    <property type="match status" value="1"/>
</dbReference>
<evidence type="ECO:0000256" key="1">
    <source>
        <dbReference type="ARBA" id="ARBA00022801"/>
    </source>
</evidence>
<evidence type="ECO:0000313" key="4">
    <source>
        <dbReference type="Proteomes" id="UP000277671"/>
    </source>
</evidence>
<dbReference type="PANTHER" id="PTHR36845">
    <property type="entry name" value="HYDROLASE, PUTATIVE (AFU_ORTHOLOGUE AFUA_7G05090)-RELATED"/>
    <property type="match status" value="1"/>
</dbReference>
<comment type="similarity">
    <text evidence="2">Belongs to the glycosyl hydrolase 88 family.</text>
</comment>